<proteinExistence type="predicted"/>
<evidence type="ECO:0000313" key="2">
    <source>
        <dbReference type="Proteomes" id="UP000231579"/>
    </source>
</evidence>
<dbReference type="EMBL" id="PFEM01000031">
    <property type="protein sequence ID" value="PJE69999.1"/>
    <property type="molecule type" value="Genomic_DNA"/>
</dbReference>
<dbReference type="AlphaFoldDB" id="A0A2M8L6Y0"/>
<accession>A0A2M8L6Y0</accession>
<gene>
    <name evidence="1" type="ORF">COU97_02180</name>
</gene>
<organism evidence="1 2">
    <name type="scientific">Candidatus Shapirobacteria bacterium CG10_big_fil_rev_8_21_14_0_10_48_15</name>
    <dbReference type="NCBI Taxonomy" id="1974484"/>
    <lineage>
        <taxon>Bacteria</taxon>
        <taxon>Candidatus Shapironibacteriota</taxon>
    </lineage>
</organism>
<reference evidence="2" key="1">
    <citation type="submission" date="2017-09" db="EMBL/GenBank/DDBJ databases">
        <title>Depth-based differentiation of microbial function through sediment-hosted aquifers and enrichment of novel symbionts in the deep terrestrial subsurface.</title>
        <authorList>
            <person name="Probst A.J."/>
            <person name="Ladd B."/>
            <person name="Jarett J.K."/>
            <person name="Geller-Mcgrath D.E."/>
            <person name="Sieber C.M.K."/>
            <person name="Emerson J.B."/>
            <person name="Anantharaman K."/>
            <person name="Thomas B.C."/>
            <person name="Malmstrom R."/>
            <person name="Stieglmeier M."/>
            <person name="Klingl A."/>
            <person name="Woyke T."/>
            <person name="Ryan C.M."/>
            <person name="Banfield J.F."/>
        </authorList>
    </citation>
    <scope>NUCLEOTIDE SEQUENCE [LARGE SCALE GENOMIC DNA]</scope>
</reference>
<sequence>MNTQKGQAMIIVLFVTAIAVFALLQVTVLSVSSISVGGEYYQGMILLTKAEGYLEEAALRFLRDPSYTGEAITDNDFTCTSQVNDFGEGKQLLCRCQKGNRYRQVQMNLTFNQGAFIFSAIEETP</sequence>
<protein>
    <recommendedName>
        <fullName evidence="3">Type 4 fimbrial biogenesis protein PilX N-terminal domain-containing protein</fullName>
    </recommendedName>
</protein>
<dbReference type="Proteomes" id="UP000231579">
    <property type="component" value="Unassembled WGS sequence"/>
</dbReference>
<comment type="caution">
    <text evidence="1">The sequence shown here is derived from an EMBL/GenBank/DDBJ whole genome shotgun (WGS) entry which is preliminary data.</text>
</comment>
<evidence type="ECO:0000313" key="1">
    <source>
        <dbReference type="EMBL" id="PJE69999.1"/>
    </source>
</evidence>
<name>A0A2M8L6Y0_9BACT</name>
<evidence type="ECO:0008006" key="3">
    <source>
        <dbReference type="Google" id="ProtNLM"/>
    </source>
</evidence>